<dbReference type="Proteomes" id="UP000583944">
    <property type="component" value="Unassembled WGS sequence"/>
</dbReference>
<evidence type="ECO:0000313" key="2">
    <source>
        <dbReference type="EMBL" id="KAF5219764.1"/>
    </source>
</evidence>
<dbReference type="EMBL" id="JABDHM010000063">
    <property type="protein sequence ID" value="KAF5219764.1"/>
    <property type="molecule type" value="Genomic_DNA"/>
</dbReference>
<feature type="compositionally biased region" description="Basic residues" evidence="1">
    <location>
        <begin position="77"/>
        <end position="86"/>
    </location>
</feature>
<feature type="compositionally biased region" description="Low complexity" evidence="1">
    <location>
        <begin position="90"/>
        <end position="102"/>
    </location>
</feature>
<reference evidence="2 3" key="1">
    <citation type="journal article" date="2019" name="Genome Biol. Evol.">
        <title>Nanopore Sequencing Significantly Improves Genome Assembly of the Protozoan Parasite Trypanosoma cruzi.</title>
        <authorList>
            <person name="Diaz-Viraque F."/>
            <person name="Pita S."/>
            <person name="Greif G."/>
            <person name="de Souza R.C.M."/>
            <person name="Iraola G."/>
            <person name="Robello C."/>
        </authorList>
    </citation>
    <scope>NUCLEOTIDE SEQUENCE [LARGE SCALE GENOMIC DNA]</scope>
    <source>
        <strain evidence="2 3">Berenice</strain>
    </source>
</reference>
<dbReference type="VEuPathDB" id="TriTrypDB:ECC02_007192"/>
<evidence type="ECO:0000256" key="1">
    <source>
        <dbReference type="SAM" id="MobiDB-lite"/>
    </source>
</evidence>
<comment type="caution">
    <text evidence="2">The sequence shown here is derived from an EMBL/GenBank/DDBJ whole genome shotgun (WGS) entry which is preliminary data.</text>
</comment>
<accession>A0A7J6XZ18</accession>
<protein>
    <submittedName>
        <fullName evidence="2">Uncharacterized protein</fullName>
    </submittedName>
</protein>
<feature type="region of interest" description="Disordered" evidence="1">
    <location>
        <begin position="55"/>
        <end position="107"/>
    </location>
</feature>
<evidence type="ECO:0000313" key="3">
    <source>
        <dbReference type="Proteomes" id="UP000583944"/>
    </source>
</evidence>
<dbReference type="AlphaFoldDB" id="A0A7J6XZ18"/>
<gene>
    <name evidence="2" type="ORF">ECC02_007192</name>
</gene>
<name>A0A7J6XZ18_TRYCR</name>
<organism evidence="2 3">
    <name type="scientific">Trypanosoma cruzi</name>
    <dbReference type="NCBI Taxonomy" id="5693"/>
    <lineage>
        <taxon>Eukaryota</taxon>
        <taxon>Discoba</taxon>
        <taxon>Euglenozoa</taxon>
        <taxon>Kinetoplastea</taxon>
        <taxon>Metakinetoplastina</taxon>
        <taxon>Trypanosomatida</taxon>
        <taxon>Trypanosomatidae</taxon>
        <taxon>Trypanosoma</taxon>
        <taxon>Schizotrypanum</taxon>
    </lineage>
</organism>
<proteinExistence type="predicted"/>
<sequence length="209" mass="24180">MRKHIRRACVHRSQMNLVQIPSKSNSPFLKPFLHSIRPDPHPHVSTHTNRHRQMVAAQRSGKTCPARTRITNDMRKRTAQRRRSAHQKNAALHSSRSPPRASHPQEERLAVRAPSLLLPFIPTEEAAATRNRQHSLQKKHKNPLQCAFCACMWLCVPADTRSKEVKTGAEHVKGRKKKKTVQQKRMAEIERKRLLKLMILRRRKSSGYS</sequence>